<comment type="caution">
    <text evidence="2">The sequence shown here is derived from an EMBL/GenBank/DDBJ whole genome shotgun (WGS) entry which is preliminary data.</text>
</comment>
<reference evidence="2 3" key="1">
    <citation type="submission" date="2021-03" db="EMBL/GenBank/DDBJ databases">
        <authorList>
            <person name="King G.J."/>
            <person name="Bancroft I."/>
            <person name="Baten A."/>
            <person name="Bloomfield J."/>
            <person name="Borpatragohain P."/>
            <person name="He Z."/>
            <person name="Irish N."/>
            <person name="Irwin J."/>
            <person name="Liu K."/>
            <person name="Mauleon R.P."/>
            <person name="Moore J."/>
            <person name="Morris R."/>
            <person name="Ostergaard L."/>
            <person name="Wang B."/>
            <person name="Wells R."/>
        </authorList>
    </citation>
    <scope>NUCLEOTIDE SEQUENCE [LARGE SCALE GENOMIC DNA]</scope>
    <source>
        <strain evidence="2">R-o-18</strain>
        <tissue evidence="2">Leaf</tissue>
    </source>
</reference>
<evidence type="ECO:0000313" key="3">
    <source>
        <dbReference type="Proteomes" id="UP000823674"/>
    </source>
</evidence>
<keyword evidence="3" id="KW-1185">Reference proteome</keyword>
<evidence type="ECO:0000313" key="2">
    <source>
        <dbReference type="EMBL" id="KAG5385677.1"/>
    </source>
</evidence>
<feature type="compositionally biased region" description="Basic and acidic residues" evidence="1">
    <location>
        <begin position="56"/>
        <end position="71"/>
    </location>
</feature>
<sequence length="175" mass="18444">MDHRRVVAVEINKPFQDSPSPRLDCSNIYPQDYCRRVPEVNNSGGGGGTRSTGGGSRKERSSGGGSRKERGSGGGISKKRSYGGGKKTERSSGGGSRKERSSGGGSRKEKSFSGGISKKRSYGGGRRRREAPVVALVKEKKNMHPLVDTQQRGSGAGSVRPARPAVTQTAKAQPA</sequence>
<protein>
    <submittedName>
        <fullName evidence="2">Uncharacterized protein</fullName>
    </submittedName>
</protein>
<name>A0ABQ7LHE9_BRACM</name>
<gene>
    <name evidence="2" type="primary">A09g515830.1_BraROA</name>
    <name evidence="2" type="ORF">IGI04_037147</name>
</gene>
<feature type="region of interest" description="Disordered" evidence="1">
    <location>
        <begin position="1"/>
        <end position="175"/>
    </location>
</feature>
<proteinExistence type="predicted"/>
<accession>A0ABQ7LHE9</accession>
<dbReference type="EMBL" id="JADBGQ010000008">
    <property type="protein sequence ID" value="KAG5385677.1"/>
    <property type="molecule type" value="Genomic_DNA"/>
</dbReference>
<feature type="compositionally biased region" description="Basic residues" evidence="1">
    <location>
        <begin position="117"/>
        <end position="129"/>
    </location>
</feature>
<feature type="compositionally biased region" description="Polar residues" evidence="1">
    <location>
        <begin position="166"/>
        <end position="175"/>
    </location>
</feature>
<organism evidence="2 3">
    <name type="scientific">Brassica rapa subsp. trilocularis</name>
    <dbReference type="NCBI Taxonomy" id="1813537"/>
    <lineage>
        <taxon>Eukaryota</taxon>
        <taxon>Viridiplantae</taxon>
        <taxon>Streptophyta</taxon>
        <taxon>Embryophyta</taxon>
        <taxon>Tracheophyta</taxon>
        <taxon>Spermatophyta</taxon>
        <taxon>Magnoliopsida</taxon>
        <taxon>eudicotyledons</taxon>
        <taxon>Gunneridae</taxon>
        <taxon>Pentapetalae</taxon>
        <taxon>rosids</taxon>
        <taxon>malvids</taxon>
        <taxon>Brassicales</taxon>
        <taxon>Brassicaceae</taxon>
        <taxon>Brassiceae</taxon>
        <taxon>Brassica</taxon>
    </lineage>
</organism>
<evidence type="ECO:0000256" key="1">
    <source>
        <dbReference type="SAM" id="MobiDB-lite"/>
    </source>
</evidence>
<feature type="compositionally biased region" description="Gly residues" evidence="1">
    <location>
        <begin position="43"/>
        <end position="55"/>
    </location>
</feature>
<feature type="compositionally biased region" description="Basic and acidic residues" evidence="1">
    <location>
        <begin position="86"/>
        <end position="111"/>
    </location>
</feature>
<dbReference type="Proteomes" id="UP000823674">
    <property type="component" value="Chromosome A09"/>
</dbReference>